<dbReference type="Proteomes" id="UP001256547">
    <property type="component" value="Unassembled WGS sequence"/>
</dbReference>
<feature type="region of interest" description="Disordered" evidence="2">
    <location>
        <begin position="151"/>
        <end position="184"/>
    </location>
</feature>
<name>A0ABU3ETI3_9ENTE</name>
<accession>A0ABU3ETI3</accession>
<feature type="coiled-coil region" evidence="1">
    <location>
        <begin position="60"/>
        <end position="129"/>
    </location>
</feature>
<proteinExistence type="predicted"/>
<keyword evidence="1" id="KW-0175">Coiled coil</keyword>
<protein>
    <recommendedName>
        <fullName evidence="5">DUF536 domain-containing protein</fullName>
    </recommendedName>
</protein>
<organism evidence="3 4">
    <name type="scientific">Enterococcus dongliensis</name>
    <dbReference type="NCBI Taxonomy" id="2559925"/>
    <lineage>
        <taxon>Bacteria</taxon>
        <taxon>Bacillati</taxon>
        <taxon>Bacillota</taxon>
        <taxon>Bacilli</taxon>
        <taxon>Lactobacillales</taxon>
        <taxon>Enterococcaceae</taxon>
        <taxon>Enterococcus</taxon>
    </lineage>
</organism>
<evidence type="ECO:0000313" key="3">
    <source>
        <dbReference type="EMBL" id="MDT2597981.1"/>
    </source>
</evidence>
<evidence type="ECO:0008006" key="5">
    <source>
        <dbReference type="Google" id="ProtNLM"/>
    </source>
</evidence>
<comment type="caution">
    <text evidence="3">The sequence shown here is derived from an EMBL/GenBank/DDBJ whole genome shotgun (WGS) entry which is preliminary data.</text>
</comment>
<evidence type="ECO:0000313" key="4">
    <source>
        <dbReference type="Proteomes" id="UP001256547"/>
    </source>
</evidence>
<gene>
    <name evidence="3" type="ORF">P7D39_13330</name>
</gene>
<sequence>MKHFDSKAKLAMDIGITRATLYRRADRLGINIDDLAGAGISDEDYQKLTIDQSSGAVSGNAQQLKELASVQAELERLKDENTRIAQEAELLKNERSTIQDANESLKVQVEKLSQDHDALNEKYISALEDVRTYADKFAQLADQSQRLQAQATKQIEESVLQGERTGETPADKAPKQGFWSKLFK</sequence>
<keyword evidence="4" id="KW-1185">Reference proteome</keyword>
<evidence type="ECO:0000256" key="1">
    <source>
        <dbReference type="SAM" id="Coils"/>
    </source>
</evidence>
<dbReference type="RefSeq" id="WP_089202023.1">
    <property type="nucleotide sequence ID" value="NZ_JARPYR010000043.1"/>
</dbReference>
<reference evidence="3 4" key="1">
    <citation type="submission" date="2023-03" db="EMBL/GenBank/DDBJ databases">
        <authorList>
            <person name="Shen W."/>
            <person name="Cai J."/>
        </authorList>
    </citation>
    <scope>NUCLEOTIDE SEQUENCE [LARGE SCALE GENOMIC DNA]</scope>
    <source>
        <strain evidence="3 4">P72-2</strain>
    </source>
</reference>
<feature type="compositionally biased region" description="Basic and acidic residues" evidence="2">
    <location>
        <begin position="164"/>
        <end position="174"/>
    </location>
</feature>
<dbReference type="EMBL" id="JARPYR010000043">
    <property type="protein sequence ID" value="MDT2597981.1"/>
    <property type="molecule type" value="Genomic_DNA"/>
</dbReference>
<evidence type="ECO:0000256" key="2">
    <source>
        <dbReference type="SAM" id="MobiDB-lite"/>
    </source>
</evidence>